<dbReference type="OrthoDB" id="3687991at2759"/>
<evidence type="ECO:0000313" key="2">
    <source>
        <dbReference type="EMBL" id="KAF2274082.1"/>
    </source>
</evidence>
<evidence type="ECO:0000313" key="3">
    <source>
        <dbReference type="Proteomes" id="UP000800097"/>
    </source>
</evidence>
<keyword evidence="3" id="KW-1185">Reference proteome</keyword>
<proteinExistence type="predicted"/>
<dbReference type="GeneID" id="54552042"/>
<evidence type="ECO:0000256" key="1">
    <source>
        <dbReference type="SAM" id="MobiDB-lite"/>
    </source>
</evidence>
<dbReference type="AlphaFoldDB" id="A0A6A6JCC6"/>
<dbReference type="Proteomes" id="UP000800097">
    <property type="component" value="Unassembled WGS sequence"/>
</dbReference>
<accession>A0A6A6JCC6</accession>
<reference evidence="2" key="1">
    <citation type="journal article" date="2020" name="Stud. Mycol.">
        <title>101 Dothideomycetes genomes: a test case for predicting lifestyles and emergence of pathogens.</title>
        <authorList>
            <person name="Haridas S."/>
            <person name="Albert R."/>
            <person name="Binder M."/>
            <person name="Bloem J."/>
            <person name="Labutti K."/>
            <person name="Salamov A."/>
            <person name="Andreopoulos B."/>
            <person name="Baker S."/>
            <person name="Barry K."/>
            <person name="Bills G."/>
            <person name="Bluhm B."/>
            <person name="Cannon C."/>
            <person name="Castanera R."/>
            <person name="Culley D."/>
            <person name="Daum C."/>
            <person name="Ezra D."/>
            <person name="Gonzalez J."/>
            <person name="Henrissat B."/>
            <person name="Kuo A."/>
            <person name="Liang C."/>
            <person name="Lipzen A."/>
            <person name="Lutzoni F."/>
            <person name="Magnuson J."/>
            <person name="Mondo S."/>
            <person name="Nolan M."/>
            <person name="Ohm R."/>
            <person name="Pangilinan J."/>
            <person name="Park H.-J."/>
            <person name="Ramirez L."/>
            <person name="Alfaro M."/>
            <person name="Sun H."/>
            <person name="Tritt A."/>
            <person name="Yoshinaga Y."/>
            <person name="Zwiers L.-H."/>
            <person name="Turgeon B."/>
            <person name="Goodwin S."/>
            <person name="Spatafora J."/>
            <person name="Crous P."/>
            <person name="Grigoriev I."/>
        </authorList>
    </citation>
    <scope>NUCLEOTIDE SEQUENCE</scope>
    <source>
        <strain evidence="2">CBS 379.55</strain>
    </source>
</reference>
<name>A0A6A6JCC6_WESOR</name>
<sequence length="409" mass="45448">MELSDAPSGTESEGKESPHLHTKVLIIAKPTIHTAPSGTESEGEESPHLNAKAVIIAKPTVHTATSSDSFADLSLGLSGHAGGSNENDAIPPVLLERVKEKAANSNINIDELDLEGEDWFPEIPVNPNAPHKLIPVEARRKAVRGEKDTSLLTILVKNSQDGKLQELRYAKTPYFMIDWNSKRHIAGINSWRAQIWGRAGFKEKQIIKFTADEDDWFDLYYNLGLAKGLQSPIKLPGVMAVMDDFNRFFQGKVLTDKKGQALEPREPRSYSSFASKSTRIITAIKDANPGAFDERERQFRPVITDELLRSYQERKKKVDATNEGAVKAMFAALLFEHDKNHVEKTKSKSANGSEARAWLIEMQMSRQMPTATPDRMASWLHFGALSCPSLTLSRLLILSVAKSENVGFQ</sequence>
<dbReference type="EMBL" id="ML986505">
    <property type="protein sequence ID" value="KAF2274082.1"/>
    <property type="molecule type" value="Genomic_DNA"/>
</dbReference>
<dbReference type="RefSeq" id="XP_033651621.1">
    <property type="nucleotide sequence ID" value="XM_033798867.1"/>
</dbReference>
<feature type="region of interest" description="Disordered" evidence="1">
    <location>
        <begin position="1"/>
        <end position="21"/>
    </location>
</feature>
<organism evidence="2 3">
    <name type="scientific">Westerdykella ornata</name>
    <dbReference type="NCBI Taxonomy" id="318751"/>
    <lineage>
        <taxon>Eukaryota</taxon>
        <taxon>Fungi</taxon>
        <taxon>Dikarya</taxon>
        <taxon>Ascomycota</taxon>
        <taxon>Pezizomycotina</taxon>
        <taxon>Dothideomycetes</taxon>
        <taxon>Pleosporomycetidae</taxon>
        <taxon>Pleosporales</taxon>
        <taxon>Sporormiaceae</taxon>
        <taxon>Westerdykella</taxon>
    </lineage>
</organism>
<protein>
    <submittedName>
        <fullName evidence="2">Uncharacterized protein</fullName>
    </submittedName>
</protein>
<gene>
    <name evidence="2" type="ORF">EI97DRAFT_435448</name>
</gene>